<dbReference type="Pfam" id="PF00749">
    <property type="entry name" value="tRNA-synt_1c"/>
    <property type="match status" value="1"/>
</dbReference>
<dbReference type="PANTHER" id="PTHR43311:SF2">
    <property type="entry name" value="GLUTAMATE--TRNA LIGASE, MITOCHONDRIAL-RELATED"/>
    <property type="match status" value="1"/>
</dbReference>
<evidence type="ECO:0000259" key="10">
    <source>
        <dbReference type="Pfam" id="PF00749"/>
    </source>
</evidence>
<evidence type="ECO:0000256" key="8">
    <source>
        <dbReference type="HAMAP-Rule" id="MF_00022"/>
    </source>
</evidence>
<dbReference type="AlphaFoldDB" id="F0RN23"/>
<dbReference type="HAMAP" id="MF_00022">
    <property type="entry name" value="Glu_tRNA_synth_type1"/>
    <property type="match status" value="1"/>
</dbReference>
<dbReference type="CDD" id="cd00808">
    <property type="entry name" value="GluRS_core"/>
    <property type="match status" value="1"/>
</dbReference>
<protein>
    <recommendedName>
        <fullName evidence="8">Glutamate--tRNA ligase</fullName>
        <ecNumber evidence="8">6.1.1.17</ecNumber>
    </recommendedName>
    <alternativeName>
        <fullName evidence="8">Glutamyl-tRNA synthetase</fullName>
        <shortName evidence="8">GluRS</shortName>
    </alternativeName>
</protein>
<dbReference type="eggNOG" id="COG0008">
    <property type="taxonomic scope" value="Bacteria"/>
</dbReference>
<dbReference type="NCBIfam" id="TIGR00464">
    <property type="entry name" value="gltX_bact"/>
    <property type="match status" value="1"/>
</dbReference>
<feature type="binding site" evidence="8">
    <location>
        <position position="285"/>
    </location>
    <ligand>
        <name>ATP</name>
        <dbReference type="ChEBI" id="CHEBI:30616"/>
    </ligand>
</feature>
<name>F0RN23_DEIPM</name>
<dbReference type="EC" id="6.1.1.17" evidence="8"/>
<keyword evidence="5 8" id="KW-0067">ATP-binding</keyword>
<evidence type="ECO:0000256" key="7">
    <source>
        <dbReference type="ARBA" id="ARBA00023146"/>
    </source>
</evidence>
<feature type="region of interest" description="Disordered" evidence="9">
    <location>
        <begin position="99"/>
        <end position="119"/>
    </location>
</feature>
<dbReference type="InterPro" id="IPR014729">
    <property type="entry name" value="Rossmann-like_a/b/a_fold"/>
</dbReference>
<feature type="short sequence motif" description="'HIGH' region" evidence="8">
    <location>
        <begin position="40"/>
        <end position="50"/>
    </location>
</feature>
<sequence length="508" mass="57058">MTLGVATPSVVTPLCRGQGGEATLCYVPMSDQPTVTRIAPSPTGDPHVGTAYQALFNSVFARQQGGRFIVRIEDTDRNRYNATSEGRILDMLDWLGIQPDASPRNEDDQGPYTQSQRAGLHRQYAEALLESGAAYRAFDTPEELEERRKAAEARKDSYLGYDRRDRELSREESDRRAAAGEEFVIRLKAPLEGQTVVRDRLRGDVVFDNAQLDDKVLLKRDGFPTYHLAAMVDDHLMGVTHVIRAEEWLTSTPIHKLILEGLGWQEPEWIHTPWLLSAGGKKYSKRRGDPSVEDFRRMGILPEALLNYLGMMGWSMPGGEEIFSVDDMVREFTWERVSLGGSTFDVTKLKWLNGKYLREVLSADEVVERVRAYLTEFGAGLPTEDEAYFTDVVRLMIPRLETLGDFAEMTGYFWSDEFETDDKAAKAVQQGADLLPDLRSALAGVSDWNAEAIKHALHEYAEARELKLGKVMPPVRAAVAGTMQSPDLAEMLEVLGRERVLARLDRAL</sequence>
<dbReference type="Proteomes" id="UP000007718">
    <property type="component" value="Chromosome"/>
</dbReference>
<keyword evidence="6 8" id="KW-0648">Protein biosynthesis</keyword>
<keyword evidence="3 8" id="KW-0436">Ligase</keyword>
<dbReference type="InterPro" id="IPR020058">
    <property type="entry name" value="Glu/Gln-tRNA-synth_Ib_cat-dom"/>
</dbReference>
<dbReference type="GO" id="GO:0005524">
    <property type="term" value="F:ATP binding"/>
    <property type="evidence" value="ECO:0007669"/>
    <property type="project" value="UniProtKB-UniRule"/>
</dbReference>
<evidence type="ECO:0000256" key="9">
    <source>
        <dbReference type="SAM" id="MobiDB-lite"/>
    </source>
</evidence>
<dbReference type="Gene3D" id="3.40.50.620">
    <property type="entry name" value="HUPs"/>
    <property type="match status" value="1"/>
</dbReference>
<dbReference type="STRING" id="693977.Deipr_1009"/>
<dbReference type="KEGG" id="dpt:Deipr_1009"/>
<comment type="subcellular location">
    <subcellularLocation>
        <location evidence="8">Cytoplasm</location>
    </subcellularLocation>
</comment>
<feature type="domain" description="Aminoacyl-tRNA synthetase class I anticodon-binding" evidence="11">
    <location>
        <begin position="366"/>
        <end position="508"/>
    </location>
</feature>
<dbReference type="SUPFAM" id="SSF48163">
    <property type="entry name" value="An anticodon-binding domain of class I aminoacyl-tRNA synthetases"/>
    <property type="match status" value="1"/>
</dbReference>
<dbReference type="InterPro" id="IPR004527">
    <property type="entry name" value="Glu-tRNA-ligase_bac/mito"/>
</dbReference>
<dbReference type="SUPFAM" id="SSF52374">
    <property type="entry name" value="Nucleotidylyl transferase"/>
    <property type="match status" value="1"/>
</dbReference>
<comment type="caution">
    <text evidence="8">Lacks conserved residue(s) required for the propagation of feature annotation.</text>
</comment>
<evidence type="ECO:0000256" key="2">
    <source>
        <dbReference type="ARBA" id="ARBA00022490"/>
    </source>
</evidence>
<comment type="similarity">
    <text evidence="1 8">Belongs to the class-I aminoacyl-tRNA synthetase family. Glutamate--tRNA ligase type 1 subfamily.</text>
</comment>
<evidence type="ECO:0000256" key="4">
    <source>
        <dbReference type="ARBA" id="ARBA00022741"/>
    </source>
</evidence>
<dbReference type="Gene3D" id="1.10.8.70">
    <property type="entry name" value="Glutamate-tRNA synthetase, class I, anticodon-binding domain 1"/>
    <property type="match status" value="1"/>
</dbReference>
<dbReference type="PROSITE" id="PS00178">
    <property type="entry name" value="AA_TRNA_LIGASE_I"/>
    <property type="match status" value="1"/>
</dbReference>
<evidence type="ECO:0000256" key="6">
    <source>
        <dbReference type="ARBA" id="ARBA00022917"/>
    </source>
</evidence>
<dbReference type="EMBL" id="CP002536">
    <property type="protein sequence ID" value="ADY26165.1"/>
    <property type="molecule type" value="Genomic_DNA"/>
</dbReference>
<evidence type="ECO:0000259" key="11">
    <source>
        <dbReference type="Pfam" id="PF19269"/>
    </source>
</evidence>
<dbReference type="Pfam" id="PF19269">
    <property type="entry name" value="Anticodon_2"/>
    <property type="match status" value="1"/>
</dbReference>
<proteinExistence type="inferred from homology"/>
<reference evidence="12 13" key="2">
    <citation type="journal article" date="2012" name="Stand. Genomic Sci.">
        <title>Complete genome sequence of the orange-red pigmented, radioresistant Deinococcus proteolyticus type strain (MRP(T)).</title>
        <authorList>
            <person name="Copeland A."/>
            <person name="Zeytun A."/>
            <person name="Yassawong M."/>
            <person name="Nolan M."/>
            <person name="Lucas S."/>
            <person name="Hammon N."/>
            <person name="Deshpande S."/>
            <person name="Cheng J.F."/>
            <person name="Han C."/>
            <person name="Tapia R."/>
            <person name="Goodwin L.A."/>
            <person name="Pitluck S."/>
            <person name="Mavromatis K."/>
            <person name="Liolios K."/>
            <person name="Pagani I."/>
            <person name="Ivanova N."/>
            <person name="Mikhailova N."/>
            <person name="Pati A."/>
            <person name="Chen A."/>
            <person name="Palaniappan K."/>
            <person name="Land M."/>
            <person name="Hauser L."/>
            <person name="Jeffries C.D."/>
            <person name="Brambilla E.M."/>
            <person name="Rohde M."/>
            <person name="Sikorski J."/>
            <person name="Pukall R."/>
            <person name="Goker M."/>
            <person name="Detter J.C."/>
            <person name="Woyke T."/>
            <person name="Bristow J."/>
            <person name="Eisen J.A."/>
            <person name="Markowitz V."/>
            <person name="Hugenholtz P."/>
            <person name="Kyrpides N.C."/>
            <person name="Klenk H.P."/>
            <person name="Lapidus A."/>
        </authorList>
    </citation>
    <scope>NUCLEOTIDE SEQUENCE [LARGE SCALE GENOMIC DNA]</scope>
    <source>
        <strain evidence="13">ATCC 35074 / DSM 20540 / JCM 6276 / NBRC 101906 / NCIMB 13154 / VKM Ac-1939 / CCM 2703 / MRP</strain>
    </source>
</reference>
<accession>F0RN23</accession>
<dbReference type="InterPro" id="IPR045462">
    <property type="entry name" value="aa-tRNA-synth_I_cd-bd"/>
</dbReference>
<keyword evidence="4 8" id="KW-0547">Nucleotide-binding</keyword>
<feature type="domain" description="Glutamyl/glutaminyl-tRNA synthetase class Ib catalytic" evidence="10">
    <location>
        <begin position="35"/>
        <end position="351"/>
    </location>
</feature>
<evidence type="ECO:0000313" key="13">
    <source>
        <dbReference type="Proteomes" id="UP000007718"/>
    </source>
</evidence>
<dbReference type="InterPro" id="IPR033910">
    <property type="entry name" value="GluRS_core"/>
</dbReference>
<evidence type="ECO:0000256" key="3">
    <source>
        <dbReference type="ARBA" id="ARBA00022598"/>
    </source>
</evidence>
<keyword evidence="2 8" id="KW-0963">Cytoplasm</keyword>
<dbReference type="InterPro" id="IPR049940">
    <property type="entry name" value="GluQ/Sye"/>
</dbReference>
<evidence type="ECO:0000256" key="5">
    <source>
        <dbReference type="ARBA" id="ARBA00022840"/>
    </source>
</evidence>
<dbReference type="GO" id="GO:0004818">
    <property type="term" value="F:glutamate-tRNA ligase activity"/>
    <property type="evidence" value="ECO:0007669"/>
    <property type="project" value="UniProtKB-UniRule"/>
</dbReference>
<dbReference type="GO" id="GO:0000049">
    <property type="term" value="F:tRNA binding"/>
    <property type="evidence" value="ECO:0007669"/>
    <property type="project" value="InterPro"/>
</dbReference>
<comment type="subunit">
    <text evidence="8">Monomer.</text>
</comment>
<dbReference type="Gene3D" id="1.10.10.350">
    <property type="match status" value="1"/>
</dbReference>
<keyword evidence="7 8" id="KW-0030">Aminoacyl-tRNA synthetase</keyword>
<dbReference type="HOGENOM" id="CLU_015768_6_3_0"/>
<dbReference type="InterPro" id="IPR008925">
    <property type="entry name" value="aa_tRNA-synth_I_cd-bd_sf"/>
</dbReference>
<dbReference type="GO" id="GO:0006424">
    <property type="term" value="P:glutamyl-tRNA aminoacylation"/>
    <property type="evidence" value="ECO:0007669"/>
    <property type="project" value="UniProtKB-UniRule"/>
</dbReference>
<gene>
    <name evidence="8" type="primary">gltX</name>
    <name evidence="12" type="ordered locus">Deipr_1009</name>
</gene>
<dbReference type="InterPro" id="IPR000924">
    <property type="entry name" value="Glu/Gln-tRNA-synth"/>
</dbReference>
<organism evidence="12 13">
    <name type="scientific">Deinococcus proteolyticus (strain ATCC 35074 / DSM 20540 / JCM 6276 / NBRC 101906 / NCIMB 13154 / VKM Ac-1939 / CCM 2703 / MRP)</name>
    <dbReference type="NCBI Taxonomy" id="693977"/>
    <lineage>
        <taxon>Bacteria</taxon>
        <taxon>Thermotogati</taxon>
        <taxon>Deinococcota</taxon>
        <taxon>Deinococci</taxon>
        <taxon>Deinococcales</taxon>
        <taxon>Deinococcaceae</taxon>
        <taxon>Deinococcus</taxon>
    </lineage>
</organism>
<dbReference type="InterPro" id="IPR001412">
    <property type="entry name" value="aa-tRNA-synth_I_CS"/>
</dbReference>
<evidence type="ECO:0000313" key="12">
    <source>
        <dbReference type="EMBL" id="ADY26165.1"/>
    </source>
</evidence>
<dbReference type="GO" id="GO:0008270">
    <property type="term" value="F:zinc ion binding"/>
    <property type="evidence" value="ECO:0007669"/>
    <property type="project" value="InterPro"/>
</dbReference>
<evidence type="ECO:0000256" key="1">
    <source>
        <dbReference type="ARBA" id="ARBA00007894"/>
    </source>
</evidence>
<dbReference type="PANTHER" id="PTHR43311">
    <property type="entry name" value="GLUTAMATE--TRNA LIGASE"/>
    <property type="match status" value="1"/>
</dbReference>
<dbReference type="GO" id="GO:0005829">
    <property type="term" value="C:cytosol"/>
    <property type="evidence" value="ECO:0007669"/>
    <property type="project" value="TreeGrafter"/>
</dbReference>
<reference evidence="13" key="1">
    <citation type="submission" date="2011-02" db="EMBL/GenBank/DDBJ databases">
        <title>The complete sequence of chromosome of Deinococcus proteolyticus DSM 20540.</title>
        <authorList>
            <consortium name="US DOE Joint Genome Institute (JGI-PGF)"/>
            <person name="Lucas S."/>
            <person name="Copeland A."/>
            <person name="Lapidus A."/>
            <person name="Bruce D."/>
            <person name="Goodwin L."/>
            <person name="Pitluck S."/>
            <person name="Kyrpides N."/>
            <person name="Mavromatis K."/>
            <person name="Pagani I."/>
            <person name="Ivanova N."/>
            <person name="Ovchinnikova G."/>
            <person name="Zeytun A."/>
            <person name="Detter J.C."/>
            <person name="Han C."/>
            <person name="Land M."/>
            <person name="Hauser L."/>
            <person name="Markowitz V."/>
            <person name="Cheng J.-F."/>
            <person name="Hugenholtz P."/>
            <person name="Woyke T."/>
            <person name="Wu D."/>
            <person name="Pukall R."/>
            <person name="Steenblock K."/>
            <person name="Brambilla E."/>
            <person name="Klenk H.-P."/>
            <person name="Eisen J.A."/>
        </authorList>
    </citation>
    <scope>NUCLEOTIDE SEQUENCE [LARGE SCALE GENOMIC DNA]</scope>
    <source>
        <strain evidence="13">ATCC 35074 / DSM 20540 / JCM 6276 / NBRC 101906 / NCIMB 13154 / VKM Ac-1939 / CCM 2703 / MRP</strain>
    </source>
</reference>
<dbReference type="InterPro" id="IPR020752">
    <property type="entry name" value="Glu-tRNA-synth_I_codon-bd_sub1"/>
</dbReference>
<dbReference type="InterPro" id="IPR020751">
    <property type="entry name" value="aa-tRNA-synth_I_codon-bd_sub2"/>
</dbReference>
<keyword evidence="13" id="KW-1185">Reference proteome</keyword>
<dbReference type="PRINTS" id="PR00987">
    <property type="entry name" value="TRNASYNTHGLU"/>
</dbReference>
<comment type="catalytic activity">
    <reaction evidence="8">
        <text>tRNA(Glu) + L-glutamate + ATP = L-glutamyl-tRNA(Glu) + AMP + diphosphate</text>
        <dbReference type="Rhea" id="RHEA:23540"/>
        <dbReference type="Rhea" id="RHEA-COMP:9663"/>
        <dbReference type="Rhea" id="RHEA-COMP:9680"/>
        <dbReference type="ChEBI" id="CHEBI:29985"/>
        <dbReference type="ChEBI" id="CHEBI:30616"/>
        <dbReference type="ChEBI" id="CHEBI:33019"/>
        <dbReference type="ChEBI" id="CHEBI:78442"/>
        <dbReference type="ChEBI" id="CHEBI:78520"/>
        <dbReference type="ChEBI" id="CHEBI:456215"/>
        <dbReference type="EC" id="6.1.1.17"/>
    </reaction>
</comment>
<comment type="function">
    <text evidence="8">Catalyzes the attachment of glutamate to tRNA(Glu) in a two-step reaction: glutamate is first activated by ATP to form Glu-AMP and then transferred to the acceptor end of tRNA(Glu).</text>
</comment>